<sequence>MKNIISIKNLIQFYQKPPNSKSSLETWMSITKHANWLKPSDVVEDFPDADPVKNSRVVFNIARNKYRLIVQISFPRQWVFIKFIGTHSEYDKVDVNTIDQF</sequence>
<evidence type="ECO:0000313" key="1">
    <source>
        <dbReference type="EMBL" id="REG79489.1"/>
    </source>
</evidence>
<dbReference type="AlphaFoldDB" id="A0A3E0D9Z4"/>
<keyword evidence="2" id="KW-1185">Reference proteome</keyword>
<dbReference type="InterPro" id="IPR018669">
    <property type="entry name" value="Toxin_HigB"/>
</dbReference>
<comment type="caution">
    <text evidence="1">The sequence shown here is derived from an EMBL/GenBank/DDBJ whole genome shotgun (WGS) entry which is preliminary data.</text>
</comment>
<evidence type="ECO:0000313" key="2">
    <source>
        <dbReference type="Proteomes" id="UP000256405"/>
    </source>
</evidence>
<dbReference type="RefSeq" id="WP_086540438.1">
    <property type="nucleotide sequence ID" value="NZ_MSSW01000009.1"/>
</dbReference>
<dbReference type="Pfam" id="PF09907">
    <property type="entry name" value="HigB_toxin"/>
    <property type="match status" value="1"/>
</dbReference>
<dbReference type="GO" id="GO:0004519">
    <property type="term" value="F:endonuclease activity"/>
    <property type="evidence" value="ECO:0007669"/>
    <property type="project" value="InterPro"/>
</dbReference>
<dbReference type="GO" id="GO:0003723">
    <property type="term" value="F:RNA binding"/>
    <property type="evidence" value="ECO:0007669"/>
    <property type="project" value="InterPro"/>
</dbReference>
<protein>
    <submittedName>
        <fullName evidence="1">mRNA interferase HigB</fullName>
    </submittedName>
</protein>
<gene>
    <name evidence="1" type="ORF">C8N25_13137</name>
</gene>
<name>A0A3E0D9Z4_9BACT</name>
<dbReference type="EMBL" id="QUNF01000031">
    <property type="protein sequence ID" value="REG79489.1"/>
    <property type="molecule type" value="Genomic_DNA"/>
</dbReference>
<dbReference type="GO" id="GO:0110001">
    <property type="term" value="C:toxin-antitoxin complex"/>
    <property type="evidence" value="ECO:0007669"/>
    <property type="project" value="InterPro"/>
</dbReference>
<dbReference type="Proteomes" id="UP000256405">
    <property type="component" value="Unassembled WGS sequence"/>
</dbReference>
<reference evidence="1 2" key="1">
    <citation type="submission" date="2018-08" db="EMBL/GenBank/DDBJ databases">
        <title>Genomic Encyclopedia of Archaeal and Bacterial Type Strains, Phase II (KMG-II): from individual species to whole genera.</title>
        <authorList>
            <person name="Goeker M."/>
        </authorList>
    </citation>
    <scope>NUCLEOTIDE SEQUENCE [LARGE SCALE GENOMIC DNA]</scope>
    <source>
        <strain evidence="1 2">DSM 15986</strain>
    </source>
</reference>
<proteinExistence type="predicted"/>
<dbReference type="OrthoDB" id="9799912at2"/>
<accession>A0A3E0D9Z4</accession>
<organism evidence="1 2">
    <name type="scientific">Algoriphagus antarcticus</name>
    <dbReference type="NCBI Taxonomy" id="238540"/>
    <lineage>
        <taxon>Bacteria</taxon>
        <taxon>Pseudomonadati</taxon>
        <taxon>Bacteroidota</taxon>
        <taxon>Cytophagia</taxon>
        <taxon>Cytophagales</taxon>
        <taxon>Cyclobacteriaceae</taxon>
        <taxon>Algoriphagus</taxon>
    </lineage>
</organism>